<evidence type="ECO:0000259" key="6">
    <source>
        <dbReference type="PROSITE" id="PS50929"/>
    </source>
</evidence>
<evidence type="ECO:0000313" key="8">
    <source>
        <dbReference type="Proteomes" id="UP001232493"/>
    </source>
</evidence>
<dbReference type="InterPro" id="IPR011527">
    <property type="entry name" value="ABC1_TM_dom"/>
</dbReference>
<feature type="domain" description="ABC transmembrane type-1" evidence="6">
    <location>
        <begin position="17"/>
        <end position="141"/>
    </location>
</feature>
<evidence type="ECO:0000256" key="3">
    <source>
        <dbReference type="ARBA" id="ARBA00022989"/>
    </source>
</evidence>
<keyword evidence="2 5" id="KW-0812">Transmembrane</keyword>
<keyword evidence="8" id="KW-1185">Reference proteome</keyword>
<feature type="transmembrane region" description="Helical" evidence="5">
    <location>
        <begin position="53"/>
        <end position="73"/>
    </location>
</feature>
<organism evidence="7 8">
    <name type="scientific">Marinitoga aeolica</name>
    <dbReference type="NCBI Taxonomy" id="2809031"/>
    <lineage>
        <taxon>Bacteria</taxon>
        <taxon>Thermotogati</taxon>
        <taxon>Thermotogota</taxon>
        <taxon>Thermotogae</taxon>
        <taxon>Petrotogales</taxon>
        <taxon>Petrotogaceae</taxon>
        <taxon>Marinitoga</taxon>
    </lineage>
</organism>
<dbReference type="EMBL" id="CP069362">
    <property type="protein sequence ID" value="WGS64364.1"/>
    <property type="molecule type" value="Genomic_DNA"/>
</dbReference>
<protein>
    <recommendedName>
        <fullName evidence="6">ABC transmembrane type-1 domain-containing protein</fullName>
    </recommendedName>
</protein>
<evidence type="ECO:0000256" key="2">
    <source>
        <dbReference type="ARBA" id="ARBA00022692"/>
    </source>
</evidence>
<dbReference type="SUPFAM" id="SSF90123">
    <property type="entry name" value="ABC transporter transmembrane region"/>
    <property type="match status" value="1"/>
</dbReference>
<name>A0ABY8PP04_9BACT</name>
<dbReference type="Proteomes" id="UP001232493">
    <property type="component" value="Chromosome"/>
</dbReference>
<accession>A0ABY8PP04</accession>
<evidence type="ECO:0000313" key="7">
    <source>
        <dbReference type="EMBL" id="WGS64364.1"/>
    </source>
</evidence>
<keyword evidence="4 5" id="KW-0472">Membrane</keyword>
<evidence type="ECO:0000256" key="1">
    <source>
        <dbReference type="ARBA" id="ARBA00004651"/>
    </source>
</evidence>
<evidence type="ECO:0000256" key="5">
    <source>
        <dbReference type="SAM" id="Phobius"/>
    </source>
</evidence>
<dbReference type="RefSeq" id="WP_280997961.1">
    <property type="nucleotide sequence ID" value="NZ_CP069362.1"/>
</dbReference>
<proteinExistence type="predicted"/>
<dbReference type="InterPro" id="IPR036640">
    <property type="entry name" value="ABC1_TM_sf"/>
</dbReference>
<comment type="subcellular location">
    <subcellularLocation>
        <location evidence="1">Cell membrane</location>
        <topology evidence="1">Multi-pass membrane protein</topology>
    </subcellularLocation>
</comment>
<reference evidence="7 8" key="1">
    <citation type="submission" date="2021-02" db="EMBL/GenBank/DDBJ databases">
        <title>Characterization of Marinitoga sp. nov. str. BP5-C20A.</title>
        <authorList>
            <person name="Erauso G."/>
            <person name="Postec A."/>
        </authorList>
    </citation>
    <scope>NUCLEOTIDE SEQUENCE [LARGE SCALE GENOMIC DNA]</scope>
    <source>
        <strain evidence="7 8">BP5-C20A</strain>
    </source>
</reference>
<keyword evidence="3 5" id="KW-1133">Transmembrane helix</keyword>
<sequence>MKKYLKIIKNRRLEFIILLIFTSALSFFEGLIQPLMVKWLFDEAILKMNFKKFVLLSIIYLGLGITFVILFYIHSLWKKKFENKIVLNLESELLEKTLNHDLKEYKEKGFGYFVNSIHKDVQEGIVPYIEMILTIVSMIIS</sequence>
<evidence type="ECO:0000256" key="4">
    <source>
        <dbReference type="ARBA" id="ARBA00023136"/>
    </source>
</evidence>
<feature type="transmembrane region" description="Helical" evidence="5">
    <location>
        <begin position="12"/>
        <end position="33"/>
    </location>
</feature>
<gene>
    <name evidence="7" type="ORF">JRV97_08280</name>
</gene>
<dbReference type="PROSITE" id="PS50929">
    <property type="entry name" value="ABC_TM1F"/>
    <property type="match status" value="1"/>
</dbReference>
<dbReference type="Gene3D" id="1.20.1560.10">
    <property type="entry name" value="ABC transporter type 1, transmembrane domain"/>
    <property type="match status" value="1"/>
</dbReference>